<dbReference type="NCBIfam" id="NF028537">
    <property type="entry name" value="P_eth_NH2_trans"/>
    <property type="match status" value="1"/>
</dbReference>
<feature type="transmembrane region" description="Helical" evidence="8">
    <location>
        <begin position="113"/>
        <end position="134"/>
    </location>
</feature>
<dbReference type="Pfam" id="PF08019">
    <property type="entry name" value="EptA_B_N"/>
    <property type="match status" value="1"/>
</dbReference>
<feature type="transmembrane region" description="Helical" evidence="8">
    <location>
        <begin position="47"/>
        <end position="64"/>
    </location>
</feature>
<dbReference type="InterPro" id="IPR000917">
    <property type="entry name" value="Sulfatase_N"/>
</dbReference>
<dbReference type="SUPFAM" id="SSF53649">
    <property type="entry name" value="Alkaline phosphatase-like"/>
    <property type="match status" value="1"/>
</dbReference>
<evidence type="ECO:0000256" key="6">
    <source>
        <dbReference type="ARBA" id="ARBA00022989"/>
    </source>
</evidence>
<dbReference type="Gene3D" id="3.40.720.10">
    <property type="entry name" value="Alkaline Phosphatase, subunit A"/>
    <property type="match status" value="1"/>
</dbReference>
<dbReference type="InterPro" id="IPR017850">
    <property type="entry name" value="Alkaline_phosphatase_core_sf"/>
</dbReference>
<comment type="caution">
    <text evidence="11">The sequence shown here is derived from an EMBL/GenBank/DDBJ whole genome shotgun (WGS) entry which is preliminary data.</text>
</comment>
<comment type="subcellular location">
    <subcellularLocation>
        <location evidence="1">Cell inner membrane</location>
        <topology evidence="1">Multi-pass membrane protein</topology>
    </subcellularLocation>
</comment>
<feature type="transmembrane region" description="Helical" evidence="8">
    <location>
        <begin position="146"/>
        <end position="168"/>
    </location>
</feature>
<dbReference type="PANTHER" id="PTHR30443">
    <property type="entry name" value="INNER MEMBRANE PROTEIN"/>
    <property type="match status" value="1"/>
</dbReference>
<keyword evidence="3" id="KW-0997">Cell inner membrane</keyword>
<evidence type="ECO:0000259" key="10">
    <source>
        <dbReference type="Pfam" id="PF08019"/>
    </source>
</evidence>
<dbReference type="InterPro" id="IPR040423">
    <property type="entry name" value="PEA_transferase"/>
</dbReference>
<keyword evidence="7 8" id="KW-0472">Membrane</keyword>
<proteinExistence type="predicted"/>
<dbReference type="RefSeq" id="WP_252821059.1">
    <property type="nucleotide sequence ID" value="NZ_JAMXQS010000008.1"/>
</dbReference>
<keyword evidence="2" id="KW-1003">Cell membrane</keyword>
<sequence length="543" mass="59629">MRLFRPRLSSIALAVLTAAYLLAVLNRTFWAHALTYFDHSPIEGFSFALAFALLIIALCVSFSAKYVIKPVLVLFVIVSAAASYFVDDFGIVITRDMVRDLFNTTPGEAGSFMSPALVMHMVLYGLLPSLFILWVEVRHEPFLRKLAHNSAVVFPLIFAACGLIFLNYAGLASTFREHGDLLESSNPGGPITAAVKFGVVSWRNAHATLEPIGLDARHEANAARPPRLAVIVVGETARAQNFGLNGYERDTTPELRETEAINYPHATSCGTSTAVSVPCMFSKYGRADYSDYKGLSTENLTDVLKHAGIPVVWWDNNTGSKGVADRVEYHRMGNKNPAECEGGECYDQTLLDGLDPFLDGVKQDTVLVLHMLGSHGPSYHKRYPAAFRRFEPECLSAHLTDCSRAEIVNAYDNSLLYSDHILGEVIRKLKARDGRIEPAMVFVSDHGESLGEDGLYMHGTPYFMAPAEQTHVPMAVWLGDSFTKDAGIDASCLRAHADESVSQDNLFPSMLSLMDVETSLRKPALDLFAPCRKTAPRVAQVGS</sequence>
<feature type="transmembrane region" description="Helical" evidence="8">
    <location>
        <begin position="71"/>
        <end position="93"/>
    </location>
</feature>
<evidence type="ECO:0000256" key="2">
    <source>
        <dbReference type="ARBA" id="ARBA00022475"/>
    </source>
</evidence>
<dbReference type="InterPro" id="IPR058130">
    <property type="entry name" value="PEA_transf_C"/>
</dbReference>
<dbReference type="Pfam" id="PF00884">
    <property type="entry name" value="Sulfatase"/>
    <property type="match status" value="1"/>
</dbReference>
<dbReference type="EMBL" id="JAMXQS010000008">
    <property type="protein sequence ID" value="MCO6051463.1"/>
    <property type="molecule type" value="Genomic_DNA"/>
</dbReference>
<evidence type="ECO:0000256" key="7">
    <source>
        <dbReference type="ARBA" id="ARBA00023136"/>
    </source>
</evidence>
<protein>
    <submittedName>
        <fullName evidence="11">Phosphoethanolamine transferase</fullName>
    </submittedName>
</protein>
<dbReference type="Proteomes" id="UP001205906">
    <property type="component" value="Unassembled WGS sequence"/>
</dbReference>
<keyword evidence="12" id="KW-1185">Reference proteome</keyword>
<dbReference type="CDD" id="cd16017">
    <property type="entry name" value="LptA"/>
    <property type="match status" value="1"/>
</dbReference>
<evidence type="ECO:0000256" key="1">
    <source>
        <dbReference type="ARBA" id="ARBA00004429"/>
    </source>
</evidence>
<feature type="domain" description="Sulfatase N-terminal" evidence="9">
    <location>
        <begin position="229"/>
        <end position="516"/>
    </location>
</feature>
<dbReference type="PANTHER" id="PTHR30443:SF0">
    <property type="entry name" value="PHOSPHOETHANOLAMINE TRANSFERASE EPTA"/>
    <property type="match status" value="1"/>
</dbReference>
<feature type="domain" description="Phosphoethanolamine transferase N-terminal" evidence="10">
    <location>
        <begin position="53"/>
        <end position="197"/>
    </location>
</feature>
<dbReference type="GO" id="GO:0016740">
    <property type="term" value="F:transferase activity"/>
    <property type="evidence" value="ECO:0007669"/>
    <property type="project" value="UniProtKB-KW"/>
</dbReference>
<evidence type="ECO:0000256" key="8">
    <source>
        <dbReference type="SAM" id="Phobius"/>
    </source>
</evidence>
<evidence type="ECO:0000313" key="11">
    <source>
        <dbReference type="EMBL" id="MCO6051463.1"/>
    </source>
</evidence>
<dbReference type="InterPro" id="IPR012549">
    <property type="entry name" value="EptA-like_N"/>
</dbReference>
<organism evidence="11 12">
    <name type="scientific">Mesorhizobium liriopis</name>
    <dbReference type="NCBI Taxonomy" id="2953882"/>
    <lineage>
        <taxon>Bacteria</taxon>
        <taxon>Pseudomonadati</taxon>
        <taxon>Pseudomonadota</taxon>
        <taxon>Alphaproteobacteria</taxon>
        <taxon>Hyphomicrobiales</taxon>
        <taxon>Phyllobacteriaceae</taxon>
        <taxon>Mesorhizobium</taxon>
    </lineage>
</organism>
<evidence type="ECO:0000256" key="4">
    <source>
        <dbReference type="ARBA" id="ARBA00022679"/>
    </source>
</evidence>
<reference evidence="11 12" key="1">
    <citation type="submission" date="2022-06" db="EMBL/GenBank/DDBJ databases">
        <title>Mesorhizobium sp. strain RP14 Genome sequencing and assembly.</title>
        <authorList>
            <person name="Kim I."/>
        </authorList>
    </citation>
    <scope>NUCLEOTIDE SEQUENCE [LARGE SCALE GENOMIC DNA]</scope>
    <source>
        <strain evidence="12">RP14(2022)</strain>
    </source>
</reference>
<keyword evidence="6 8" id="KW-1133">Transmembrane helix</keyword>
<gene>
    <name evidence="11" type="ORF">NGM99_16885</name>
</gene>
<name>A0ABT1C9W1_9HYPH</name>
<accession>A0ABT1C9W1</accession>
<evidence type="ECO:0000256" key="5">
    <source>
        <dbReference type="ARBA" id="ARBA00022692"/>
    </source>
</evidence>
<evidence type="ECO:0000256" key="3">
    <source>
        <dbReference type="ARBA" id="ARBA00022519"/>
    </source>
</evidence>
<evidence type="ECO:0000313" key="12">
    <source>
        <dbReference type="Proteomes" id="UP001205906"/>
    </source>
</evidence>
<keyword evidence="5 8" id="KW-0812">Transmembrane</keyword>
<keyword evidence="4 11" id="KW-0808">Transferase</keyword>
<evidence type="ECO:0000259" key="9">
    <source>
        <dbReference type="Pfam" id="PF00884"/>
    </source>
</evidence>